<evidence type="ECO:0000313" key="5">
    <source>
        <dbReference type="EMBL" id="GMH02303.1"/>
    </source>
</evidence>
<keyword evidence="1" id="KW-0808">Transferase</keyword>
<keyword evidence="1" id="KW-0418">Kinase</keyword>
<feature type="domain" description="Protein kinase" evidence="4">
    <location>
        <begin position="1"/>
        <end position="81"/>
    </location>
</feature>
<dbReference type="InterPro" id="IPR008271">
    <property type="entry name" value="Ser/Thr_kinase_AS"/>
</dbReference>
<evidence type="ECO:0000256" key="1">
    <source>
        <dbReference type="ARBA" id="ARBA00022527"/>
    </source>
</evidence>
<dbReference type="GO" id="GO:0004674">
    <property type="term" value="F:protein serine/threonine kinase activity"/>
    <property type="evidence" value="ECO:0007669"/>
    <property type="project" value="UniProtKB-KW"/>
</dbReference>
<gene>
    <name evidence="5" type="ORF">Nepgr_004142</name>
</gene>
<sequence length="81" mass="8842">MKIVPDAAGGLAYLHEVSQPRVIHRDFKASNTLLESNFKAKVADVSLAKQAPEGRTNYLPTRVMETFGLVLPSSVTSNMLL</sequence>
<dbReference type="GO" id="GO:0005524">
    <property type="term" value="F:ATP binding"/>
    <property type="evidence" value="ECO:0007669"/>
    <property type="project" value="UniProtKB-KW"/>
</dbReference>
<keyword evidence="2" id="KW-0547">Nucleotide-binding</keyword>
<organism evidence="5 6">
    <name type="scientific">Nepenthes gracilis</name>
    <name type="common">Slender pitcher plant</name>
    <dbReference type="NCBI Taxonomy" id="150966"/>
    <lineage>
        <taxon>Eukaryota</taxon>
        <taxon>Viridiplantae</taxon>
        <taxon>Streptophyta</taxon>
        <taxon>Embryophyta</taxon>
        <taxon>Tracheophyta</taxon>
        <taxon>Spermatophyta</taxon>
        <taxon>Magnoliopsida</taxon>
        <taxon>eudicotyledons</taxon>
        <taxon>Gunneridae</taxon>
        <taxon>Pentapetalae</taxon>
        <taxon>Caryophyllales</taxon>
        <taxon>Nepenthaceae</taxon>
        <taxon>Nepenthes</taxon>
    </lineage>
</organism>
<dbReference type="PROSITE" id="PS00108">
    <property type="entry name" value="PROTEIN_KINASE_ST"/>
    <property type="match status" value="1"/>
</dbReference>
<evidence type="ECO:0000259" key="4">
    <source>
        <dbReference type="PROSITE" id="PS50011"/>
    </source>
</evidence>
<dbReference type="Proteomes" id="UP001279734">
    <property type="component" value="Unassembled WGS sequence"/>
</dbReference>
<dbReference type="SUPFAM" id="SSF56112">
    <property type="entry name" value="Protein kinase-like (PK-like)"/>
    <property type="match status" value="1"/>
</dbReference>
<keyword evidence="6" id="KW-1185">Reference proteome</keyword>
<keyword evidence="1" id="KW-0723">Serine/threonine-protein kinase</keyword>
<protein>
    <recommendedName>
        <fullName evidence="4">Protein kinase domain-containing protein</fullName>
    </recommendedName>
</protein>
<keyword evidence="3" id="KW-0067">ATP-binding</keyword>
<dbReference type="InterPro" id="IPR011009">
    <property type="entry name" value="Kinase-like_dom_sf"/>
</dbReference>
<dbReference type="Gene3D" id="1.10.510.10">
    <property type="entry name" value="Transferase(Phosphotransferase) domain 1"/>
    <property type="match status" value="1"/>
</dbReference>
<dbReference type="PANTHER" id="PTHR47989:SF25">
    <property type="entry name" value="PROLINE-RICH RECEPTOR-LIKE PROTEIN KINASE PERK3"/>
    <property type="match status" value="1"/>
</dbReference>
<name>A0AAD3S0T1_NEPGR</name>
<dbReference type="PROSITE" id="PS50011">
    <property type="entry name" value="PROTEIN_KINASE_DOM"/>
    <property type="match status" value="1"/>
</dbReference>
<comment type="caution">
    <text evidence="5">The sequence shown here is derived from an EMBL/GenBank/DDBJ whole genome shotgun (WGS) entry which is preliminary data.</text>
</comment>
<proteinExistence type="predicted"/>
<dbReference type="AlphaFoldDB" id="A0AAD3S0T1"/>
<dbReference type="Pfam" id="PF07714">
    <property type="entry name" value="PK_Tyr_Ser-Thr"/>
    <property type="match status" value="1"/>
</dbReference>
<dbReference type="InterPro" id="IPR001245">
    <property type="entry name" value="Ser-Thr/Tyr_kinase_cat_dom"/>
</dbReference>
<dbReference type="PANTHER" id="PTHR47989">
    <property type="entry name" value="OS01G0750732 PROTEIN"/>
    <property type="match status" value="1"/>
</dbReference>
<dbReference type="InterPro" id="IPR000719">
    <property type="entry name" value="Prot_kinase_dom"/>
</dbReference>
<dbReference type="EMBL" id="BSYO01000003">
    <property type="protein sequence ID" value="GMH02303.1"/>
    <property type="molecule type" value="Genomic_DNA"/>
</dbReference>
<evidence type="ECO:0000256" key="3">
    <source>
        <dbReference type="ARBA" id="ARBA00022840"/>
    </source>
</evidence>
<evidence type="ECO:0000256" key="2">
    <source>
        <dbReference type="ARBA" id="ARBA00022741"/>
    </source>
</evidence>
<reference evidence="5" key="1">
    <citation type="submission" date="2023-05" db="EMBL/GenBank/DDBJ databases">
        <title>Nepenthes gracilis genome sequencing.</title>
        <authorList>
            <person name="Fukushima K."/>
        </authorList>
    </citation>
    <scope>NUCLEOTIDE SEQUENCE</scope>
    <source>
        <strain evidence="5">SING2019-196</strain>
    </source>
</reference>
<accession>A0AAD3S0T1</accession>
<evidence type="ECO:0000313" key="6">
    <source>
        <dbReference type="Proteomes" id="UP001279734"/>
    </source>
</evidence>